<dbReference type="GeneID" id="70235851"/>
<evidence type="ECO:0000313" key="3">
    <source>
        <dbReference type="Proteomes" id="UP000769157"/>
    </source>
</evidence>
<feature type="region of interest" description="Disordered" evidence="1">
    <location>
        <begin position="1"/>
        <end position="26"/>
    </location>
</feature>
<evidence type="ECO:0000313" key="2">
    <source>
        <dbReference type="EMBL" id="KAH3665698.1"/>
    </source>
</evidence>
<feature type="compositionally biased region" description="Polar residues" evidence="1">
    <location>
        <begin position="1"/>
        <end position="11"/>
    </location>
</feature>
<accession>A0A9P8P565</accession>
<protein>
    <submittedName>
        <fullName evidence="2">Uncharacterized protein</fullName>
    </submittedName>
</protein>
<dbReference type="Proteomes" id="UP000769157">
    <property type="component" value="Unassembled WGS sequence"/>
</dbReference>
<dbReference type="OrthoDB" id="10690618at2759"/>
<organism evidence="2 3">
    <name type="scientific">Ogataea philodendri</name>
    <dbReference type="NCBI Taxonomy" id="1378263"/>
    <lineage>
        <taxon>Eukaryota</taxon>
        <taxon>Fungi</taxon>
        <taxon>Dikarya</taxon>
        <taxon>Ascomycota</taxon>
        <taxon>Saccharomycotina</taxon>
        <taxon>Pichiomycetes</taxon>
        <taxon>Pichiales</taxon>
        <taxon>Pichiaceae</taxon>
        <taxon>Ogataea</taxon>
    </lineage>
</organism>
<reference evidence="2" key="1">
    <citation type="journal article" date="2021" name="Open Biol.">
        <title>Shared evolutionary footprints suggest mitochondrial oxidative damage underlies multiple complex I losses in fungi.</title>
        <authorList>
            <person name="Schikora-Tamarit M.A."/>
            <person name="Marcet-Houben M."/>
            <person name="Nosek J."/>
            <person name="Gabaldon T."/>
        </authorList>
    </citation>
    <scope>NUCLEOTIDE SEQUENCE</scope>
    <source>
        <strain evidence="2">CBS6075</strain>
    </source>
</reference>
<comment type="caution">
    <text evidence="2">The sequence shown here is derived from an EMBL/GenBank/DDBJ whole genome shotgun (WGS) entry which is preliminary data.</text>
</comment>
<proteinExistence type="predicted"/>
<name>A0A9P8P565_9ASCO</name>
<keyword evidence="3" id="KW-1185">Reference proteome</keyword>
<reference evidence="2" key="2">
    <citation type="submission" date="2021-01" db="EMBL/GenBank/DDBJ databases">
        <authorList>
            <person name="Schikora-Tamarit M.A."/>
        </authorList>
    </citation>
    <scope>NUCLEOTIDE SEQUENCE</scope>
    <source>
        <strain evidence="2">CBS6075</strain>
    </source>
</reference>
<dbReference type="EMBL" id="JAEUBE010000295">
    <property type="protein sequence ID" value="KAH3665698.1"/>
    <property type="molecule type" value="Genomic_DNA"/>
</dbReference>
<gene>
    <name evidence="2" type="ORF">OGAPHI_003886</name>
</gene>
<evidence type="ECO:0000256" key="1">
    <source>
        <dbReference type="SAM" id="MobiDB-lite"/>
    </source>
</evidence>
<sequence>MSSKQAVMSGTGQVGPHRSQSSTQTGHDDWLGGEWWQLHDRRLDRNNKLLTDLEVAQILGTLSVSGSALLVGPVDHNNQQMDLVRMHLLRRRNRVLSSLQRRNQLHKLLCRRSGAREQLKDVHVVVELLVLVHLEQLCSVSTAQFCERRFFLRVGSILGQRLEEPFWRLSKQVQVLNKRLSDGSDLENGLVFLRDHLDKRVCVQAVRLDKLVNNLRRVSSVNTKGLSDVFSIGKSGRSDDETPYASLNISLRASSVLESTLTAVVSTNFSLGFGSNEVSTKSTKSVSSSSGCSTSLMVTSRTCLSIFSTTSAMTDANSSASLPNACRILVTIAPVSSSGKACFQNATWIAIDAVRPLVASSSPTPFRSTTLSVLCCATRLVLNLADRVFSTNLVSSNFSSALLITNNVPDSFRFFKTSSSFRMLTFSTTTTSRASPLPEPAWISAENTPESKLLSNLGRQVLELGNRLVGNLQEPLVHVQGRLDVELEAIDTAVVLANNNNLLGRGRNNLDESGNLERKSHSHKHVGQVELLQNGGLGTAVRNVDHVCVLGAKVLERSVIGSKNLVQHTQSQRQSGSSRSKLDLAVKLLIQLLGNRLDLFVRQRARDGLVALDELQPVKQMHRGDVEFGEHVGQDRKVLGLHGVQRVQHRQFQVLGNGQSLGVVRNELARLKVVIQAGNVQGKSQVMVVLAILEQNRLHISQTGAWNNHRNRLSVGALVQVPQNKVTAARSNVQTV</sequence>
<dbReference type="AlphaFoldDB" id="A0A9P8P565"/>
<dbReference type="RefSeq" id="XP_046060902.1">
    <property type="nucleotide sequence ID" value="XM_046204904.1"/>
</dbReference>